<accession>A0A9X3LKY3</accession>
<dbReference type="Pfam" id="PF02586">
    <property type="entry name" value="SRAP"/>
    <property type="match status" value="1"/>
</dbReference>
<name>A0A9X3LKY3_9CORY</name>
<dbReference type="InterPro" id="IPR003738">
    <property type="entry name" value="SRAP"/>
</dbReference>
<dbReference type="EC" id="3.4.-.-" evidence="8"/>
<keyword evidence="6" id="KW-0238">DNA-binding</keyword>
<gene>
    <name evidence="9" type="ORF">L8V00_01830</name>
</gene>
<evidence type="ECO:0000313" key="9">
    <source>
        <dbReference type="EMBL" id="MCZ9288955.1"/>
    </source>
</evidence>
<keyword evidence="3" id="KW-0227">DNA damage</keyword>
<evidence type="ECO:0000256" key="4">
    <source>
        <dbReference type="ARBA" id="ARBA00022801"/>
    </source>
</evidence>
<dbReference type="InterPro" id="IPR036590">
    <property type="entry name" value="SRAP-like"/>
</dbReference>
<dbReference type="GO" id="GO:0106300">
    <property type="term" value="P:protein-DNA covalent cross-linking repair"/>
    <property type="evidence" value="ECO:0007669"/>
    <property type="project" value="InterPro"/>
</dbReference>
<sequence length="210" mass="23011">MCGRYVLFSSLEELSGDLQRRLGASRIPRAGAGEWSANYNVAPTTEVPIVREFRSEAAIGPARWGYPPKTVFNARGETAFSKPLFAGSLPCAFPMDGWYEWTVGEDGKKQPWFTTATDGHPLYAAGLCKAVEGKLYGTIITVAALPELEWLHSRMPRILVGDELETWLKGAGAELVASPNKGTEVHSRKADRKVGTVANNFPELVGMNRR</sequence>
<dbReference type="GO" id="GO:0016829">
    <property type="term" value="F:lyase activity"/>
    <property type="evidence" value="ECO:0007669"/>
    <property type="project" value="UniProtKB-KW"/>
</dbReference>
<dbReference type="RefSeq" id="WP_269944054.1">
    <property type="nucleotide sequence ID" value="NZ_JAKMUT010000001.1"/>
</dbReference>
<keyword evidence="2 8" id="KW-0645">Protease</keyword>
<dbReference type="Gene3D" id="3.90.1680.10">
    <property type="entry name" value="SOS response associated peptidase-like"/>
    <property type="match status" value="1"/>
</dbReference>
<reference evidence="9" key="1">
    <citation type="submission" date="2022-02" db="EMBL/GenBank/DDBJ databases">
        <title>Corynebacterium sp. from urogenital microbiome.</title>
        <authorList>
            <person name="Cappelli E.A."/>
            <person name="Ribeiro T.G."/>
            <person name="Peixe L."/>
        </authorList>
    </citation>
    <scope>NUCLEOTIDE SEQUENCE</scope>
    <source>
        <strain evidence="9">C8Ua_174</strain>
    </source>
</reference>
<evidence type="ECO:0000256" key="8">
    <source>
        <dbReference type="RuleBase" id="RU364100"/>
    </source>
</evidence>
<dbReference type="SUPFAM" id="SSF143081">
    <property type="entry name" value="BB1717-like"/>
    <property type="match status" value="1"/>
</dbReference>
<protein>
    <recommendedName>
        <fullName evidence="8">Abasic site processing protein</fullName>
        <ecNumber evidence="8">3.4.-.-</ecNumber>
    </recommendedName>
</protein>
<evidence type="ECO:0000256" key="3">
    <source>
        <dbReference type="ARBA" id="ARBA00022763"/>
    </source>
</evidence>
<evidence type="ECO:0000256" key="7">
    <source>
        <dbReference type="ARBA" id="ARBA00023239"/>
    </source>
</evidence>
<evidence type="ECO:0000256" key="6">
    <source>
        <dbReference type="ARBA" id="ARBA00023125"/>
    </source>
</evidence>
<dbReference type="Proteomes" id="UP001146469">
    <property type="component" value="Unassembled WGS sequence"/>
</dbReference>
<evidence type="ECO:0000256" key="2">
    <source>
        <dbReference type="ARBA" id="ARBA00022670"/>
    </source>
</evidence>
<comment type="caution">
    <text evidence="9">The sequence shown here is derived from an EMBL/GenBank/DDBJ whole genome shotgun (WGS) entry which is preliminary data.</text>
</comment>
<dbReference type="PANTHER" id="PTHR13604:SF0">
    <property type="entry name" value="ABASIC SITE PROCESSING PROTEIN HMCES"/>
    <property type="match status" value="1"/>
</dbReference>
<evidence type="ECO:0000256" key="5">
    <source>
        <dbReference type="ARBA" id="ARBA00023124"/>
    </source>
</evidence>
<keyword evidence="7" id="KW-0456">Lyase</keyword>
<dbReference type="EMBL" id="JAKMUT010000001">
    <property type="protein sequence ID" value="MCZ9288955.1"/>
    <property type="molecule type" value="Genomic_DNA"/>
</dbReference>
<dbReference type="GO" id="GO:0008233">
    <property type="term" value="F:peptidase activity"/>
    <property type="evidence" value="ECO:0007669"/>
    <property type="project" value="UniProtKB-KW"/>
</dbReference>
<organism evidence="9 10">
    <name type="scientific">Corynebacterium evansiae</name>
    <dbReference type="NCBI Taxonomy" id="2913499"/>
    <lineage>
        <taxon>Bacteria</taxon>
        <taxon>Bacillati</taxon>
        <taxon>Actinomycetota</taxon>
        <taxon>Actinomycetes</taxon>
        <taxon>Mycobacteriales</taxon>
        <taxon>Corynebacteriaceae</taxon>
        <taxon>Corynebacterium</taxon>
    </lineage>
</organism>
<keyword evidence="5" id="KW-0190">Covalent protein-DNA linkage</keyword>
<evidence type="ECO:0000256" key="1">
    <source>
        <dbReference type="ARBA" id="ARBA00008136"/>
    </source>
</evidence>
<evidence type="ECO:0000313" key="10">
    <source>
        <dbReference type="Proteomes" id="UP001146469"/>
    </source>
</evidence>
<keyword evidence="10" id="KW-1185">Reference proteome</keyword>
<keyword evidence="4 8" id="KW-0378">Hydrolase</keyword>
<dbReference type="GO" id="GO:0006508">
    <property type="term" value="P:proteolysis"/>
    <property type="evidence" value="ECO:0007669"/>
    <property type="project" value="UniProtKB-KW"/>
</dbReference>
<comment type="similarity">
    <text evidence="1 8">Belongs to the SOS response-associated peptidase family.</text>
</comment>
<dbReference type="GO" id="GO:0003697">
    <property type="term" value="F:single-stranded DNA binding"/>
    <property type="evidence" value="ECO:0007669"/>
    <property type="project" value="InterPro"/>
</dbReference>
<dbReference type="AlphaFoldDB" id="A0A9X3LKY3"/>
<dbReference type="PANTHER" id="PTHR13604">
    <property type="entry name" value="DC12-RELATED"/>
    <property type="match status" value="1"/>
</dbReference>
<proteinExistence type="inferred from homology"/>